<dbReference type="Gene3D" id="3.30.565.10">
    <property type="entry name" value="Histidine kinase-like ATPase, C-terminal domain"/>
    <property type="match status" value="1"/>
</dbReference>
<keyword evidence="1" id="KW-0812">Transmembrane</keyword>
<keyword evidence="5" id="KW-1185">Reference proteome</keyword>
<dbReference type="InterPro" id="IPR011123">
    <property type="entry name" value="Y_Y_Y"/>
</dbReference>
<dbReference type="PANTHER" id="PTHR34220">
    <property type="entry name" value="SENSOR HISTIDINE KINASE YPDA"/>
    <property type="match status" value="1"/>
</dbReference>
<dbReference type="InterPro" id="IPR050640">
    <property type="entry name" value="Bact_2-comp_sensor_kinase"/>
</dbReference>
<dbReference type="InterPro" id="IPR010559">
    <property type="entry name" value="Sig_transdc_His_kin_internal"/>
</dbReference>
<protein>
    <submittedName>
        <fullName evidence="4">Histidine kinase</fullName>
    </submittedName>
</protein>
<dbReference type="InterPro" id="IPR015943">
    <property type="entry name" value="WD40/YVTN_repeat-like_dom_sf"/>
</dbReference>
<dbReference type="SUPFAM" id="SSF55874">
    <property type="entry name" value="ATPase domain of HSP90 chaperone/DNA topoisomerase II/histidine kinase"/>
    <property type="match status" value="1"/>
</dbReference>
<evidence type="ECO:0000259" key="3">
    <source>
        <dbReference type="Pfam" id="PF07495"/>
    </source>
</evidence>
<dbReference type="GO" id="GO:0000155">
    <property type="term" value="F:phosphorelay sensor kinase activity"/>
    <property type="evidence" value="ECO:0007669"/>
    <property type="project" value="InterPro"/>
</dbReference>
<gene>
    <name evidence="4" type="ORF">GCM10008106_21980</name>
</gene>
<dbReference type="Gene3D" id="2.130.10.10">
    <property type="entry name" value="YVTN repeat-like/Quinoprotein amine dehydrogenase"/>
    <property type="match status" value="2"/>
</dbReference>
<dbReference type="InterPro" id="IPR013783">
    <property type="entry name" value="Ig-like_fold"/>
</dbReference>
<keyword evidence="4" id="KW-0418">Kinase</keyword>
<name>A0A8J3CWS2_9BACT</name>
<sequence length="1023" mass="117619">MYLSEKKASYLILSKASLNPHLLSKAFIGILIWICSISFVQAQQQITKKYSIADGLPNNSIRSLFVDSREMLWIGTENGVSVKRNQEFLNFFMEDGLAFNSCWAITEDKDRKMWFGSYGGGVSMFDGKHFHKIQDGLYTQFIRTLHTFEDYILVGTTNGLNLIDYKNLSVTKVQGSQGNEDHNFISGFFVYQDRLFYTTYRNGVFEVLLSDGTFTAEKINDFEYIYGLHQQEEMIVLSGKEELLHFNADNLISKNPRPERVEPSSNFYNFQKTAFGLLGTATGLYSPNGGVFEISPNQVTPFNDRLQIDSRNLWSMAYHTASSTLYLGSLDKGLYEVNLSKRILLFDTKGVEILGFAGDDQLEALLRSDGLHFPLLSKKLSLTDFKTVQQRYFANPKAWIPKLEDDFYELNPRLTAEEIIFYGIRKHDNSFWINSNIGIYQVSTTGNFIRYLPLHSLVIGFSPDGHLIESNPYGGLRIYTDISNPKNYQYYRADLPETPDMLSQIVQKNSKTYFSSVFAGLFRLDENRFFSFKESGIWDVEKIKSIYPTSGNQLIVGAEFGDVFLITDEEDFKEVLKIAKSTIYGNSIIGVKAFRDAILIMTEQGINIYQNGNIKLIDAEQGLRKTIIKSYKIIGEDLYLGYEDAYLKVHLPSILSDSYRSYQLKITKLLVDFNPFSTDKIEWFSYSLERIILKNFPSSLLIQLQPHRLLYPEKLQYRYRLSPDQEWTPFSTSNEIFLTYLNYGDYSLEVEVFDLHSGKTEYFNLLEIKALPPFYLQTWFIILSLFLAIITILIIFRIRISQIKETEAVERKIAETKLEALRSQMNPHFIFNAINSIQYFILKNDTDRAVQFLSKFSKLIRKTLDNSKSNRIKLSQEADYLRAYMAVENERMANRVQWDVSLDSNLDPEFIEIPPMLLQPFIENAFVHAFPASIEKPKITVLFEGIDQGNMSCLISDNGIGISEKTNKSHRSRGLELVSERISLLPNALPDAISIQSQERIGTTIRVKIPVITHGPMQKYVQK</sequence>
<evidence type="ECO:0000259" key="2">
    <source>
        <dbReference type="Pfam" id="PF06580"/>
    </source>
</evidence>
<comment type="caution">
    <text evidence="4">The sequence shown here is derived from an EMBL/GenBank/DDBJ whole genome shotgun (WGS) entry which is preliminary data.</text>
</comment>
<proteinExistence type="predicted"/>
<dbReference type="Gene3D" id="2.60.40.10">
    <property type="entry name" value="Immunoglobulins"/>
    <property type="match status" value="1"/>
</dbReference>
<reference evidence="4" key="2">
    <citation type="submission" date="2020-09" db="EMBL/GenBank/DDBJ databases">
        <authorList>
            <person name="Sun Q."/>
            <person name="Kim S."/>
        </authorList>
    </citation>
    <scope>NUCLEOTIDE SEQUENCE</scope>
    <source>
        <strain evidence="4">KCTC 23224</strain>
    </source>
</reference>
<organism evidence="4 5">
    <name type="scientific">Mongoliitalea lutea</name>
    <dbReference type="NCBI Taxonomy" id="849756"/>
    <lineage>
        <taxon>Bacteria</taxon>
        <taxon>Pseudomonadati</taxon>
        <taxon>Bacteroidota</taxon>
        <taxon>Cytophagia</taxon>
        <taxon>Cytophagales</taxon>
        <taxon>Cyclobacteriaceae</taxon>
        <taxon>Mongoliitalea</taxon>
    </lineage>
</organism>
<dbReference type="InterPro" id="IPR011110">
    <property type="entry name" value="Reg_prop"/>
</dbReference>
<feature type="transmembrane region" description="Helical" evidence="1">
    <location>
        <begin position="21"/>
        <end position="40"/>
    </location>
</feature>
<keyword evidence="1" id="KW-0472">Membrane</keyword>
<dbReference type="InterPro" id="IPR011047">
    <property type="entry name" value="Quinoprotein_ADH-like_sf"/>
</dbReference>
<dbReference type="PANTHER" id="PTHR34220:SF7">
    <property type="entry name" value="SENSOR HISTIDINE KINASE YPDA"/>
    <property type="match status" value="1"/>
</dbReference>
<dbReference type="InterPro" id="IPR036890">
    <property type="entry name" value="HATPase_C_sf"/>
</dbReference>
<evidence type="ECO:0000313" key="4">
    <source>
        <dbReference type="EMBL" id="GHB40357.1"/>
    </source>
</evidence>
<dbReference type="EMBL" id="BMYF01000012">
    <property type="protein sequence ID" value="GHB40357.1"/>
    <property type="molecule type" value="Genomic_DNA"/>
</dbReference>
<dbReference type="Pfam" id="PF07494">
    <property type="entry name" value="Reg_prop"/>
    <property type="match status" value="1"/>
</dbReference>
<dbReference type="GO" id="GO:0016020">
    <property type="term" value="C:membrane"/>
    <property type="evidence" value="ECO:0007669"/>
    <property type="project" value="InterPro"/>
</dbReference>
<feature type="transmembrane region" description="Helical" evidence="1">
    <location>
        <begin position="774"/>
        <end position="796"/>
    </location>
</feature>
<accession>A0A8J3CWS2</accession>
<evidence type="ECO:0000313" key="5">
    <source>
        <dbReference type="Proteomes" id="UP000642809"/>
    </source>
</evidence>
<dbReference type="Pfam" id="PF07495">
    <property type="entry name" value="Y_Y_Y"/>
    <property type="match status" value="1"/>
</dbReference>
<dbReference type="SUPFAM" id="SSF50998">
    <property type="entry name" value="Quinoprotein alcohol dehydrogenase-like"/>
    <property type="match status" value="1"/>
</dbReference>
<reference evidence="4" key="1">
    <citation type="journal article" date="2014" name="Int. J. Syst. Evol. Microbiol.">
        <title>Complete genome sequence of Corynebacterium casei LMG S-19264T (=DSM 44701T), isolated from a smear-ripened cheese.</title>
        <authorList>
            <consortium name="US DOE Joint Genome Institute (JGI-PGF)"/>
            <person name="Walter F."/>
            <person name="Albersmeier A."/>
            <person name="Kalinowski J."/>
            <person name="Ruckert C."/>
        </authorList>
    </citation>
    <scope>NUCLEOTIDE SEQUENCE</scope>
    <source>
        <strain evidence="4">KCTC 23224</strain>
    </source>
</reference>
<dbReference type="Pfam" id="PF06580">
    <property type="entry name" value="His_kinase"/>
    <property type="match status" value="1"/>
</dbReference>
<keyword evidence="1" id="KW-1133">Transmembrane helix</keyword>
<dbReference type="AlphaFoldDB" id="A0A8J3CWS2"/>
<feature type="domain" description="Signal transduction histidine kinase internal region" evidence="2">
    <location>
        <begin position="817"/>
        <end position="895"/>
    </location>
</feature>
<feature type="domain" description="Two component regulator three Y" evidence="3">
    <location>
        <begin position="711"/>
        <end position="762"/>
    </location>
</feature>
<dbReference type="Proteomes" id="UP000642809">
    <property type="component" value="Unassembled WGS sequence"/>
</dbReference>
<evidence type="ECO:0000256" key="1">
    <source>
        <dbReference type="SAM" id="Phobius"/>
    </source>
</evidence>
<keyword evidence="4" id="KW-0808">Transferase</keyword>